<dbReference type="InterPro" id="IPR036345">
    <property type="entry name" value="ExoRNase_PH_dom2_sf"/>
</dbReference>
<evidence type="ECO:0000256" key="4">
    <source>
        <dbReference type="ARBA" id="ARBA00022490"/>
    </source>
</evidence>
<dbReference type="GO" id="GO:0005730">
    <property type="term" value="C:nucleolus"/>
    <property type="evidence" value="ECO:0007669"/>
    <property type="project" value="UniProtKB-SubCell"/>
</dbReference>
<evidence type="ECO:0000313" key="10">
    <source>
        <dbReference type="Proteomes" id="UP001605036"/>
    </source>
</evidence>
<protein>
    <recommendedName>
        <fullName evidence="6">Ribosomal RNA-processing protein 42</fullName>
    </recommendedName>
</protein>
<reference evidence="9 10" key="1">
    <citation type="submission" date="2024-09" db="EMBL/GenBank/DDBJ databases">
        <title>Chromosome-scale assembly of Riccia fluitans.</title>
        <authorList>
            <person name="Paukszto L."/>
            <person name="Sawicki J."/>
            <person name="Karawczyk K."/>
            <person name="Piernik-Szablinska J."/>
            <person name="Szczecinska M."/>
            <person name="Mazdziarz M."/>
        </authorList>
    </citation>
    <scope>NUCLEOTIDE SEQUENCE [LARGE SCALE GENOMIC DNA]</scope>
    <source>
        <strain evidence="9">Rf_01</strain>
        <tissue evidence="9">Aerial parts of the thallus</tissue>
    </source>
</reference>
<dbReference type="PANTHER" id="PTHR11097">
    <property type="entry name" value="EXOSOME COMPLEX EXONUCLEASE RIBOSOMAL RNA PROCESSING PROTEIN"/>
    <property type="match status" value="1"/>
</dbReference>
<keyword evidence="5" id="KW-0271">Exosome</keyword>
<dbReference type="GO" id="GO:0000178">
    <property type="term" value="C:exosome (RNase complex)"/>
    <property type="evidence" value="ECO:0007669"/>
    <property type="project" value="UniProtKB-KW"/>
</dbReference>
<evidence type="ECO:0000256" key="2">
    <source>
        <dbReference type="ARBA" id="ARBA00004604"/>
    </source>
</evidence>
<dbReference type="Pfam" id="PF03725">
    <property type="entry name" value="RNase_PH_C"/>
    <property type="match status" value="1"/>
</dbReference>
<dbReference type="SUPFAM" id="SSF55666">
    <property type="entry name" value="Ribonuclease PH domain 2-like"/>
    <property type="match status" value="1"/>
</dbReference>
<dbReference type="SUPFAM" id="SSF54211">
    <property type="entry name" value="Ribosomal protein S5 domain 2-like"/>
    <property type="match status" value="1"/>
</dbReference>
<evidence type="ECO:0000256" key="5">
    <source>
        <dbReference type="ARBA" id="ARBA00022835"/>
    </source>
</evidence>
<feature type="domain" description="Exoribonuclease phosphorolytic" evidence="8">
    <location>
        <begin position="203"/>
        <end position="267"/>
    </location>
</feature>
<comment type="similarity">
    <text evidence="3">Belongs to the RNase PH family.</text>
</comment>
<evidence type="ECO:0000256" key="6">
    <source>
        <dbReference type="ARBA" id="ARBA00042523"/>
    </source>
</evidence>
<dbReference type="GO" id="GO:0005737">
    <property type="term" value="C:cytoplasm"/>
    <property type="evidence" value="ECO:0007669"/>
    <property type="project" value="UniProtKB-SubCell"/>
</dbReference>
<comment type="subcellular location">
    <subcellularLocation>
        <location evidence="1">Cytoplasm</location>
    </subcellularLocation>
    <subcellularLocation>
        <location evidence="2">Nucleus</location>
        <location evidence="2">Nucleolus</location>
    </subcellularLocation>
</comment>
<name>A0ABD1Z3K4_9MARC</name>
<comment type="caution">
    <text evidence="9">The sequence shown here is derived from an EMBL/GenBank/DDBJ whole genome shotgun (WGS) entry which is preliminary data.</text>
</comment>
<dbReference type="AlphaFoldDB" id="A0ABD1Z3K4"/>
<keyword evidence="4" id="KW-0963">Cytoplasm</keyword>
<evidence type="ECO:0000313" key="9">
    <source>
        <dbReference type="EMBL" id="KAL2642095.1"/>
    </source>
</evidence>
<dbReference type="EMBL" id="JBHFFA010000002">
    <property type="protein sequence ID" value="KAL2642095.1"/>
    <property type="molecule type" value="Genomic_DNA"/>
</dbReference>
<dbReference type="CDD" id="cd11367">
    <property type="entry name" value="RNase_PH_RRP42"/>
    <property type="match status" value="1"/>
</dbReference>
<evidence type="ECO:0000259" key="7">
    <source>
        <dbReference type="Pfam" id="PF01138"/>
    </source>
</evidence>
<feature type="domain" description="Exoribonuclease phosphorolytic" evidence="7">
    <location>
        <begin position="30"/>
        <end position="170"/>
    </location>
</feature>
<dbReference type="Pfam" id="PF01138">
    <property type="entry name" value="RNase_PH"/>
    <property type="match status" value="1"/>
</dbReference>
<evidence type="ECO:0000256" key="1">
    <source>
        <dbReference type="ARBA" id="ARBA00004496"/>
    </source>
</evidence>
<dbReference type="InterPro" id="IPR015847">
    <property type="entry name" value="ExoRNase_PH_dom2"/>
</dbReference>
<keyword evidence="10" id="KW-1185">Reference proteome</keyword>
<organism evidence="9 10">
    <name type="scientific">Riccia fluitans</name>
    <dbReference type="NCBI Taxonomy" id="41844"/>
    <lineage>
        <taxon>Eukaryota</taxon>
        <taxon>Viridiplantae</taxon>
        <taxon>Streptophyta</taxon>
        <taxon>Embryophyta</taxon>
        <taxon>Marchantiophyta</taxon>
        <taxon>Marchantiopsida</taxon>
        <taxon>Marchantiidae</taxon>
        <taxon>Marchantiales</taxon>
        <taxon>Ricciaceae</taxon>
        <taxon>Riccia</taxon>
    </lineage>
</organism>
<gene>
    <name evidence="9" type="ORF">R1flu_009682</name>
</gene>
<dbReference type="InterPro" id="IPR001247">
    <property type="entry name" value="ExoRNase_PH_dom1"/>
</dbReference>
<sequence>MVVGLSAAEKVYIAGGIAADIRGDGRGRHQFREFNIDTSVIPQANGSARICLGGTDVIASVKAELSVPPPGRPNHGKLEISVECSPTAAPEFEGRGGEELSMDLSRALQRSFLGGTSGAGAAIDLAALSIVEGKLCWALYIDGLVLSSDGNLLDALSIAMKAALSNCGLPKVEIIGGTSPEEEPDYELSGNPEEFTRLETSLVPVIVTLTKVGKHYIVDATAEEESQMTAAVSVAVNKKGSVCGLTKRGGTGLDTSVLLDMISVAKRHSAVLRRALAFAGLFSSPNVEKRPVSFCLLLFRRLDANGCRTK</sequence>
<dbReference type="InterPro" id="IPR020568">
    <property type="entry name" value="Ribosomal_Su5_D2-typ_SF"/>
</dbReference>
<dbReference type="Proteomes" id="UP001605036">
    <property type="component" value="Unassembled WGS sequence"/>
</dbReference>
<accession>A0ABD1Z3K4</accession>
<evidence type="ECO:0000256" key="3">
    <source>
        <dbReference type="ARBA" id="ARBA00006678"/>
    </source>
</evidence>
<dbReference type="Gene3D" id="3.30.230.70">
    <property type="entry name" value="GHMP Kinase, N-terminal domain"/>
    <property type="match status" value="1"/>
</dbReference>
<dbReference type="InterPro" id="IPR027408">
    <property type="entry name" value="PNPase/RNase_PH_dom_sf"/>
</dbReference>
<dbReference type="PANTHER" id="PTHR11097:SF8">
    <property type="entry name" value="EXOSOME COMPLEX COMPONENT RRP42"/>
    <property type="match status" value="1"/>
</dbReference>
<proteinExistence type="inferred from homology"/>
<dbReference type="FunFam" id="3.30.230.70:FF:000016">
    <property type="entry name" value="Exosome complex component RRP42"/>
    <property type="match status" value="1"/>
</dbReference>
<evidence type="ECO:0000259" key="8">
    <source>
        <dbReference type="Pfam" id="PF03725"/>
    </source>
</evidence>
<dbReference type="InterPro" id="IPR050590">
    <property type="entry name" value="Exosome_comp_Rrp42_subfam"/>
</dbReference>